<comment type="caution">
    <text evidence="1">The sequence shown here is derived from an EMBL/GenBank/DDBJ whole genome shotgun (WGS) entry which is preliminary data.</text>
</comment>
<evidence type="ECO:0000313" key="1">
    <source>
        <dbReference type="EMBL" id="EFR98642.1"/>
    </source>
</evidence>
<reference evidence="1" key="1">
    <citation type="journal article" date="2010" name="Microbiol. Resour. Announc.">
        <title>Comparative genomics of the bacterial genus Listeria: Genome evolution is characterized by limited gene acquisition and limited gene loss.</title>
        <authorList>
            <person name="den Bakker H.C."/>
            <person name="Cummings C.A."/>
            <person name="Ferreira V."/>
            <person name="Vatta P."/>
            <person name="Orsi R.H."/>
            <person name="Degoricija L."/>
            <person name="Barker M."/>
            <person name="Petrauskene O."/>
            <person name="Furtado M.R."/>
            <person name="Wiedmann M."/>
        </authorList>
    </citation>
    <scope>NUCLEOTIDE SEQUENCE [LARGE SCALE GENOMIC DNA]</scope>
    <source>
        <strain evidence="1">FSL N1-067</strain>
    </source>
</reference>
<accession>E3ZUQ5</accession>
<dbReference type="GO" id="GO:0008168">
    <property type="term" value="F:methyltransferase activity"/>
    <property type="evidence" value="ECO:0007669"/>
    <property type="project" value="UniProtKB-KW"/>
</dbReference>
<dbReference type="PATRIC" id="fig|702453.3.peg.2718"/>
<proteinExistence type="predicted"/>
<dbReference type="AlphaFoldDB" id="E3ZUQ5"/>
<dbReference type="HOGENOM" id="CLU_2547926_0_0_9"/>
<dbReference type="GO" id="GO:0032259">
    <property type="term" value="P:methylation"/>
    <property type="evidence" value="ECO:0007669"/>
    <property type="project" value="UniProtKB-KW"/>
</dbReference>
<keyword evidence="1" id="KW-0489">Methyltransferase</keyword>
<organism evidence="1">
    <name type="scientific">Listeria seeligeri FSL N1-067</name>
    <dbReference type="NCBI Taxonomy" id="702453"/>
    <lineage>
        <taxon>Bacteria</taxon>
        <taxon>Bacillati</taxon>
        <taxon>Bacillota</taxon>
        <taxon>Bacilli</taxon>
        <taxon>Bacillales</taxon>
        <taxon>Listeriaceae</taxon>
        <taxon>Listeria</taxon>
    </lineage>
</organism>
<name>E3ZUQ5_LISSE</name>
<sequence>NRPITIDTMNDEQIIKYDYLGELSGVVCYFGENLTDELTRQIAILKPLLAVFKESTFDKSAQKVNVMEQFRIISPDTKVKVI</sequence>
<gene>
    <name evidence="1" type="ORF">NT03LS_3474</name>
</gene>
<feature type="non-terminal residue" evidence="1">
    <location>
        <position position="1"/>
    </location>
</feature>
<protein>
    <submittedName>
        <fullName evidence="1">DNA methylase N-4/N-6</fullName>
    </submittedName>
</protein>
<keyword evidence="1" id="KW-0808">Transferase</keyword>
<dbReference type="Proteomes" id="UP000004302">
    <property type="component" value="Chromosome"/>
</dbReference>
<dbReference type="EMBL" id="ADXJ01001378">
    <property type="protein sequence ID" value="EFR98642.1"/>
    <property type="molecule type" value="Genomic_DNA"/>
</dbReference>